<comment type="caution">
    <text evidence="2">The sequence shown here is derived from an EMBL/GenBank/DDBJ whole genome shotgun (WGS) entry which is preliminary data.</text>
</comment>
<reference evidence="2" key="1">
    <citation type="journal article" date="2015" name="Nature">
        <title>Complex archaea that bridge the gap between prokaryotes and eukaryotes.</title>
        <authorList>
            <person name="Spang A."/>
            <person name="Saw J.H."/>
            <person name="Jorgensen S.L."/>
            <person name="Zaremba-Niedzwiedzka K."/>
            <person name="Martijn J."/>
            <person name="Lind A.E."/>
            <person name="van Eijk R."/>
            <person name="Schleper C."/>
            <person name="Guy L."/>
            <person name="Ettema T.J."/>
        </authorList>
    </citation>
    <scope>NUCLEOTIDE SEQUENCE</scope>
</reference>
<name>A0A0F9GBW0_9ZZZZ</name>
<dbReference type="AlphaFoldDB" id="A0A0F9GBW0"/>
<dbReference type="InterPro" id="IPR013830">
    <property type="entry name" value="SGNH_hydro"/>
</dbReference>
<dbReference type="Gene3D" id="3.40.50.1110">
    <property type="entry name" value="SGNH hydrolase"/>
    <property type="match status" value="1"/>
</dbReference>
<dbReference type="InterPro" id="IPR051532">
    <property type="entry name" value="Ester_Hydrolysis_Enzymes"/>
</dbReference>
<feature type="domain" description="SGNH hydrolase-type esterase" evidence="1">
    <location>
        <begin position="79"/>
        <end position="254"/>
    </location>
</feature>
<sequence length="266" mass="30594">MEQLPFKLSFMHKFNLHKLVGLIIDDYDLKSIARIYGVKLKEIKKLEAAFEANISRLAQSLKEKMSQKPAMSSPCRVLAIGDSITSDRESYVRILNRLWEDDPNRKMIDCAVSGHTTGDIVNRFYSTAMNQEFEWAVIFLGTNDSRGLDNGSHIENISFDEYKKNIKYFTETLLKSGKKVIHITVPYVDNEVQKEYFAETRWTYDKKRIDNNNTFIRELSKKLDTRVADLAAKLKEHKAEVLEEDGVHLNGAAQSIICELLLDILP</sequence>
<dbReference type="Pfam" id="PF13472">
    <property type="entry name" value="Lipase_GDSL_2"/>
    <property type="match status" value="1"/>
</dbReference>
<dbReference type="InterPro" id="IPR036514">
    <property type="entry name" value="SGNH_hydro_sf"/>
</dbReference>
<evidence type="ECO:0000313" key="2">
    <source>
        <dbReference type="EMBL" id="KKL96359.1"/>
    </source>
</evidence>
<proteinExistence type="predicted"/>
<organism evidence="2">
    <name type="scientific">marine sediment metagenome</name>
    <dbReference type="NCBI Taxonomy" id="412755"/>
    <lineage>
        <taxon>unclassified sequences</taxon>
        <taxon>metagenomes</taxon>
        <taxon>ecological metagenomes</taxon>
    </lineage>
</organism>
<protein>
    <recommendedName>
        <fullName evidence="1">SGNH hydrolase-type esterase domain-containing protein</fullName>
    </recommendedName>
</protein>
<dbReference type="EMBL" id="LAZR01018452">
    <property type="protein sequence ID" value="KKL96359.1"/>
    <property type="molecule type" value="Genomic_DNA"/>
</dbReference>
<evidence type="ECO:0000259" key="1">
    <source>
        <dbReference type="Pfam" id="PF13472"/>
    </source>
</evidence>
<dbReference type="PANTHER" id="PTHR30383">
    <property type="entry name" value="THIOESTERASE 1/PROTEASE 1/LYSOPHOSPHOLIPASE L1"/>
    <property type="match status" value="1"/>
</dbReference>
<dbReference type="SUPFAM" id="SSF52266">
    <property type="entry name" value="SGNH hydrolase"/>
    <property type="match status" value="1"/>
</dbReference>
<accession>A0A0F9GBW0</accession>
<dbReference type="PANTHER" id="PTHR30383:SF5">
    <property type="entry name" value="SGNH HYDROLASE-TYPE ESTERASE DOMAIN-CONTAINING PROTEIN"/>
    <property type="match status" value="1"/>
</dbReference>
<gene>
    <name evidence="2" type="ORF">LCGC14_1845270</name>
</gene>
<dbReference type="GO" id="GO:0004622">
    <property type="term" value="F:phosphatidylcholine lysophospholipase activity"/>
    <property type="evidence" value="ECO:0007669"/>
    <property type="project" value="TreeGrafter"/>
</dbReference>